<dbReference type="VEuPathDB" id="TrichDB:TVAG_094030"/>
<evidence type="ECO:0000256" key="4">
    <source>
        <dbReference type="ARBA" id="ARBA00023136"/>
    </source>
</evidence>
<comment type="subcellular location">
    <subcellularLocation>
        <location evidence="1">Membrane</location>
        <topology evidence="1">Multi-pass membrane protein</topology>
    </subcellularLocation>
</comment>
<sequence length="159" mass="17860">MPKKSFKDLALTPFTDGYFTAPDLNIPLSTIKIPSLFVCMLIVAISFVVIAGGTIFCWVQGIPFIYPRLNEKGQIETVVFMQELSYQTGCEGIIASSVYLFASLSLISACYVMQKKQTSDDDILYNCALVFGYTSPFWIICAIIVFRCKIPRYFPTPFI</sequence>
<reference evidence="6" key="1">
    <citation type="submission" date="2006-10" db="EMBL/GenBank/DDBJ databases">
        <authorList>
            <person name="Amadeo P."/>
            <person name="Zhao Q."/>
            <person name="Wortman J."/>
            <person name="Fraser-Liggett C."/>
            <person name="Carlton J."/>
        </authorList>
    </citation>
    <scope>NUCLEOTIDE SEQUENCE</scope>
    <source>
        <strain evidence="6">G3</strain>
    </source>
</reference>
<name>A2DBM5_TRIV3</name>
<dbReference type="Pfam" id="PF04756">
    <property type="entry name" value="OST3_OST6"/>
    <property type="match status" value="1"/>
</dbReference>
<dbReference type="InParanoid" id="A2DBM5"/>
<dbReference type="AlphaFoldDB" id="A2DBM5"/>
<feature type="transmembrane region" description="Helical" evidence="5">
    <location>
        <begin position="124"/>
        <end position="146"/>
    </location>
</feature>
<evidence type="ECO:0000256" key="3">
    <source>
        <dbReference type="ARBA" id="ARBA00022989"/>
    </source>
</evidence>
<keyword evidence="4 5" id="KW-0472">Membrane</keyword>
<dbReference type="Proteomes" id="UP000001542">
    <property type="component" value="Unassembled WGS sequence"/>
</dbReference>
<evidence type="ECO:0000256" key="2">
    <source>
        <dbReference type="ARBA" id="ARBA00022692"/>
    </source>
</evidence>
<dbReference type="KEGG" id="tva:5467783"/>
<dbReference type="OrthoDB" id="10256333at2759"/>
<gene>
    <name evidence="6" type="ORF">TVAG_094030</name>
</gene>
<dbReference type="TCDB" id="1.A.76.2.7">
    <property type="family name" value="the magnesium transporter1 (magt1) family"/>
</dbReference>
<evidence type="ECO:0000313" key="6">
    <source>
        <dbReference type="EMBL" id="EAY22228.1"/>
    </source>
</evidence>
<feature type="transmembrane region" description="Helical" evidence="5">
    <location>
        <begin position="93"/>
        <end position="112"/>
    </location>
</feature>
<evidence type="ECO:0000256" key="5">
    <source>
        <dbReference type="SAM" id="Phobius"/>
    </source>
</evidence>
<keyword evidence="2 5" id="KW-0812">Transmembrane</keyword>
<feature type="transmembrane region" description="Helical" evidence="5">
    <location>
        <begin position="36"/>
        <end position="61"/>
    </location>
</feature>
<dbReference type="VEuPathDB" id="TrichDB:TVAGG3_0381590"/>
<protein>
    <submittedName>
        <fullName evidence="6">Uncharacterized protein</fullName>
    </submittedName>
</protein>
<dbReference type="GO" id="GO:0016020">
    <property type="term" value="C:membrane"/>
    <property type="evidence" value="ECO:0007669"/>
    <property type="project" value="UniProtKB-SubCell"/>
</dbReference>
<dbReference type="InterPro" id="IPR021149">
    <property type="entry name" value="OligosaccharylTrfase_OST3/OST6"/>
</dbReference>
<evidence type="ECO:0000256" key="1">
    <source>
        <dbReference type="ARBA" id="ARBA00004141"/>
    </source>
</evidence>
<reference evidence="6" key="2">
    <citation type="journal article" date="2007" name="Science">
        <title>Draft genome sequence of the sexually transmitted pathogen Trichomonas vaginalis.</title>
        <authorList>
            <person name="Carlton J.M."/>
            <person name="Hirt R.P."/>
            <person name="Silva J.C."/>
            <person name="Delcher A.L."/>
            <person name="Schatz M."/>
            <person name="Zhao Q."/>
            <person name="Wortman J.R."/>
            <person name="Bidwell S.L."/>
            <person name="Alsmark U.C.M."/>
            <person name="Besteiro S."/>
            <person name="Sicheritz-Ponten T."/>
            <person name="Noel C.J."/>
            <person name="Dacks J.B."/>
            <person name="Foster P.G."/>
            <person name="Simillion C."/>
            <person name="Van de Peer Y."/>
            <person name="Miranda-Saavedra D."/>
            <person name="Barton G.J."/>
            <person name="Westrop G.D."/>
            <person name="Mueller S."/>
            <person name="Dessi D."/>
            <person name="Fiori P.L."/>
            <person name="Ren Q."/>
            <person name="Paulsen I."/>
            <person name="Zhang H."/>
            <person name="Bastida-Corcuera F.D."/>
            <person name="Simoes-Barbosa A."/>
            <person name="Brown M.T."/>
            <person name="Hayes R.D."/>
            <person name="Mukherjee M."/>
            <person name="Okumura C.Y."/>
            <person name="Schneider R."/>
            <person name="Smith A.J."/>
            <person name="Vanacova S."/>
            <person name="Villalvazo M."/>
            <person name="Haas B.J."/>
            <person name="Pertea M."/>
            <person name="Feldblyum T.V."/>
            <person name="Utterback T.R."/>
            <person name="Shu C.L."/>
            <person name="Osoegawa K."/>
            <person name="de Jong P.J."/>
            <person name="Hrdy I."/>
            <person name="Horvathova L."/>
            <person name="Zubacova Z."/>
            <person name="Dolezal P."/>
            <person name="Malik S.B."/>
            <person name="Logsdon J.M. Jr."/>
            <person name="Henze K."/>
            <person name="Gupta A."/>
            <person name="Wang C.C."/>
            <person name="Dunne R.L."/>
            <person name="Upcroft J.A."/>
            <person name="Upcroft P."/>
            <person name="White O."/>
            <person name="Salzberg S.L."/>
            <person name="Tang P."/>
            <person name="Chiu C.-H."/>
            <person name="Lee Y.-S."/>
            <person name="Embley T.M."/>
            <person name="Coombs G.H."/>
            <person name="Mottram J.C."/>
            <person name="Tachezy J."/>
            <person name="Fraser-Liggett C.M."/>
            <person name="Johnson P.J."/>
        </authorList>
    </citation>
    <scope>NUCLEOTIDE SEQUENCE [LARGE SCALE GENOMIC DNA]</scope>
    <source>
        <strain evidence="6">G3</strain>
    </source>
</reference>
<evidence type="ECO:0000313" key="7">
    <source>
        <dbReference type="Proteomes" id="UP000001542"/>
    </source>
</evidence>
<keyword evidence="7" id="KW-1185">Reference proteome</keyword>
<keyword evidence="3 5" id="KW-1133">Transmembrane helix</keyword>
<dbReference type="EMBL" id="DS113185">
    <property type="protein sequence ID" value="EAY22228.1"/>
    <property type="molecule type" value="Genomic_DNA"/>
</dbReference>
<dbReference type="RefSeq" id="XP_001583214.1">
    <property type="nucleotide sequence ID" value="XM_001583164.1"/>
</dbReference>
<proteinExistence type="predicted"/>
<accession>A2DBM5</accession>
<organism evidence="6 7">
    <name type="scientific">Trichomonas vaginalis (strain ATCC PRA-98 / G3)</name>
    <dbReference type="NCBI Taxonomy" id="412133"/>
    <lineage>
        <taxon>Eukaryota</taxon>
        <taxon>Metamonada</taxon>
        <taxon>Parabasalia</taxon>
        <taxon>Trichomonadida</taxon>
        <taxon>Trichomonadidae</taxon>
        <taxon>Trichomonas</taxon>
    </lineage>
</organism>